<evidence type="ECO:0000313" key="9">
    <source>
        <dbReference type="Proteomes" id="UP000272503"/>
    </source>
</evidence>
<feature type="transmembrane region" description="Helical" evidence="7">
    <location>
        <begin position="102"/>
        <end position="124"/>
    </location>
</feature>
<comment type="subunit">
    <text evidence="7">The Tat system comprises two distinct complexes: a TatABC complex, containing multiple copies of TatA, TatB and TatC subunits, and a separate TatA complex, containing only TatA subunits. Substrates initially bind to the TatABC complex, which probably triggers association of the separate TatA complex to form the active translocon.</text>
</comment>
<dbReference type="AlphaFoldDB" id="A0A3L7A2V0"/>
<dbReference type="GO" id="GO:0009977">
    <property type="term" value="F:proton motive force dependent protein transmembrane transporter activity"/>
    <property type="evidence" value="ECO:0007669"/>
    <property type="project" value="TreeGrafter"/>
</dbReference>
<evidence type="ECO:0000256" key="6">
    <source>
        <dbReference type="ARBA" id="ARBA00023136"/>
    </source>
</evidence>
<name>A0A3L7A2V0_9MICO</name>
<dbReference type="InterPro" id="IPR002033">
    <property type="entry name" value="TatC"/>
</dbReference>
<keyword evidence="7" id="KW-1003">Cell membrane</keyword>
<accession>A0A3L7A2V0</accession>
<comment type="subcellular location">
    <subcellularLocation>
        <location evidence="7">Cell membrane</location>
        <topology evidence="7">Multi-pass membrane protein</topology>
    </subcellularLocation>
    <subcellularLocation>
        <location evidence="1">Membrane</location>
        <topology evidence="1">Multi-pass membrane protein</topology>
    </subcellularLocation>
</comment>
<evidence type="ECO:0000313" key="8">
    <source>
        <dbReference type="EMBL" id="RLP74335.1"/>
    </source>
</evidence>
<dbReference type="GO" id="GO:0043953">
    <property type="term" value="P:protein transport by the Tat complex"/>
    <property type="evidence" value="ECO:0007669"/>
    <property type="project" value="UniProtKB-UniRule"/>
</dbReference>
<dbReference type="OrthoDB" id="9777044at2"/>
<dbReference type="EMBL" id="RCUX01000011">
    <property type="protein sequence ID" value="RLP74335.1"/>
    <property type="molecule type" value="Genomic_DNA"/>
</dbReference>
<comment type="function">
    <text evidence="7">Part of the twin-arginine translocation (Tat) system that transports large folded proteins containing a characteristic twin-arginine motif in their signal peptide across membranes. Together with TatB, TatC is part of a receptor directly interacting with Tat signal peptides.</text>
</comment>
<sequence>MSLGAHLVEFRKRLFISAIGIVLAMVVGFIFSRQAIKEISRPIKELSVNGTALLNFDTVTSPFDLQMKVALTIGVVLSSPVWLSQIWAFFMPALTRKEKLYAAGFVGAAIPLFLAGCTAGWLVFPHIVEVMAWFTPEGAANIYQANYYYDFVLRLILAVGIAFVVPVLLVLLNFVGILSARAIIGGWRWAILMIAVFCAAATPSADVISMFLLAIPMTALYFAAWGVAWAHDRRAAKRLAEDVPHPEGAK</sequence>
<dbReference type="PRINTS" id="PR01840">
    <property type="entry name" value="TATCFAMILY"/>
</dbReference>
<keyword evidence="3 7" id="KW-0653">Protein transport</keyword>
<reference evidence="8 9" key="1">
    <citation type="submission" date="2018-10" db="EMBL/GenBank/DDBJ databases">
        <authorList>
            <person name="Li J."/>
        </authorList>
    </citation>
    <scope>NUCLEOTIDE SEQUENCE [LARGE SCALE GENOMIC DNA]</scope>
    <source>
        <strain evidence="8 9">IF 016277</strain>
    </source>
</reference>
<evidence type="ECO:0000256" key="2">
    <source>
        <dbReference type="ARBA" id="ARBA00022692"/>
    </source>
</evidence>
<keyword evidence="4 7" id="KW-1133">Transmembrane helix</keyword>
<evidence type="ECO:0000256" key="3">
    <source>
        <dbReference type="ARBA" id="ARBA00022927"/>
    </source>
</evidence>
<feature type="transmembrane region" description="Helical" evidence="7">
    <location>
        <begin position="211"/>
        <end position="230"/>
    </location>
</feature>
<evidence type="ECO:0000256" key="1">
    <source>
        <dbReference type="ARBA" id="ARBA00004141"/>
    </source>
</evidence>
<keyword evidence="7" id="KW-0813">Transport</keyword>
<feature type="transmembrane region" description="Helical" evidence="7">
    <location>
        <begin position="12"/>
        <end position="31"/>
    </location>
</feature>
<dbReference type="PANTHER" id="PTHR30371:SF0">
    <property type="entry name" value="SEC-INDEPENDENT PROTEIN TRANSLOCASE PROTEIN TATC, CHLOROPLASTIC-RELATED"/>
    <property type="match status" value="1"/>
</dbReference>
<dbReference type="Pfam" id="PF00902">
    <property type="entry name" value="TatC"/>
    <property type="match status" value="1"/>
</dbReference>
<keyword evidence="9" id="KW-1185">Reference proteome</keyword>
<evidence type="ECO:0000256" key="5">
    <source>
        <dbReference type="ARBA" id="ARBA00023010"/>
    </source>
</evidence>
<dbReference type="HAMAP" id="MF_00902">
    <property type="entry name" value="TatC"/>
    <property type="match status" value="1"/>
</dbReference>
<feature type="transmembrane region" description="Helical" evidence="7">
    <location>
        <begin position="69"/>
        <end position="90"/>
    </location>
</feature>
<dbReference type="RefSeq" id="WP_121649416.1">
    <property type="nucleotide sequence ID" value="NZ_RCUX01000011.1"/>
</dbReference>
<comment type="caution">
    <text evidence="8">The sequence shown here is derived from an EMBL/GenBank/DDBJ whole genome shotgun (WGS) entry which is preliminary data.</text>
</comment>
<evidence type="ECO:0000256" key="7">
    <source>
        <dbReference type="HAMAP-Rule" id="MF_00902"/>
    </source>
</evidence>
<dbReference type="GO" id="GO:0065002">
    <property type="term" value="P:intracellular protein transmembrane transport"/>
    <property type="evidence" value="ECO:0007669"/>
    <property type="project" value="TreeGrafter"/>
</dbReference>
<keyword evidence="2 7" id="KW-0812">Transmembrane</keyword>
<comment type="similarity">
    <text evidence="7">Belongs to the TatC family.</text>
</comment>
<dbReference type="Proteomes" id="UP000272503">
    <property type="component" value="Unassembled WGS sequence"/>
</dbReference>
<gene>
    <name evidence="7 8" type="primary">tatC</name>
    <name evidence="8" type="ORF">D9V32_13380</name>
</gene>
<dbReference type="GO" id="GO:0033281">
    <property type="term" value="C:TAT protein transport complex"/>
    <property type="evidence" value="ECO:0007669"/>
    <property type="project" value="UniProtKB-UniRule"/>
</dbReference>
<organism evidence="8 9">
    <name type="scientific">Mycetocola tolaasinivorans</name>
    <dbReference type="NCBI Taxonomy" id="76635"/>
    <lineage>
        <taxon>Bacteria</taxon>
        <taxon>Bacillati</taxon>
        <taxon>Actinomycetota</taxon>
        <taxon>Actinomycetes</taxon>
        <taxon>Micrococcales</taxon>
        <taxon>Microbacteriaceae</taxon>
        <taxon>Mycetocola</taxon>
    </lineage>
</organism>
<dbReference type="NCBIfam" id="TIGR00945">
    <property type="entry name" value="tatC"/>
    <property type="match status" value="1"/>
</dbReference>
<evidence type="ECO:0000256" key="4">
    <source>
        <dbReference type="ARBA" id="ARBA00022989"/>
    </source>
</evidence>
<dbReference type="PANTHER" id="PTHR30371">
    <property type="entry name" value="SEC-INDEPENDENT PROTEIN TRANSLOCASE PROTEIN TATC"/>
    <property type="match status" value="1"/>
</dbReference>
<protein>
    <recommendedName>
        <fullName evidence="7">Sec-independent protein translocase protein TatC</fullName>
    </recommendedName>
</protein>
<proteinExistence type="inferred from homology"/>
<keyword evidence="5 7" id="KW-0811">Translocation</keyword>
<feature type="transmembrane region" description="Helical" evidence="7">
    <location>
        <begin position="151"/>
        <end position="175"/>
    </location>
</feature>
<feature type="transmembrane region" description="Helical" evidence="7">
    <location>
        <begin position="187"/>
        <end position="205"/>
    </location>
</feature>
<keyword evidence="6 7" id="KW-0472">Membrane</keyword>